<dbReference type="EMBL" id="JACSNV010000001">
    <property type="protein sequence ID" value="MBM6876649.1"/>
    <property type="molecule type" value="Genomic_DNA"/>
</dbReference>
<feature type="transmembrane region" description="Helical" evidence="6">
    <location>
        <begin position="93"/>
        <end position="123"/>
    </location>
</feature>
<protein>
    <submittedName>
        <fullName evidence="7">APC family permease</fullName>
    </submittedName>
</protein>
<dbReference type="PIRSF" id="PIRSF006060">
    <property type="entry name" value="AA_transporter"/>
    <property type="match status" value="1"/>
</dbReference>
<keyword evidence="8" id="KW-1185">Reference proteome</keyword>
<keyword evidence="4 6" id="KW-1133">Transmembrane helix</keyword>
<feature type="transmembrane region" description="Helical" evidence="6">
    <location>
        <begin position="143"/>
        <end position="162"/>
    </location>
</feature>
<feature type="transmembrane region" description="Helical" evidence="6">
    <location>
        <begin position="247"/>
        <end position="276"/>
    </location>
</feature>
<evidence type="ECO:0000256" key="3">
    <source>
        <dbReference type="ARBA" id="ARBA00022692"/>
    </source>
</evidence>
<feature type="transmembrane region" description="Helical" evidence="6">
    <location>
        <begin position="214"/>
        <end position="235"/>
    </location>
</feature>
<feature type="transmembrane region" description="Helical" evidence="6">
    <location>
        <begin position="296"/>
        <end position="322"/>
    </location>
</feature>
<dbReference type="InterPro" id="IPR002293">
    <property type="entry name" value="AA/rel_permease1"/>
</dbReference>
<feature type="transmembrane region" description="Helical" evidence="6">
    <location>
        <begin position="431"/>
        <end position="454"/>
    </location>
</feature>
<evidence type="ECO:0000256" key="4">
    <source>
        <dbReference type="ARBA" id="ARBA00022989"/>
    </source>
</evidence>
<keyword evidence="3 6" id="KW-0812">Transmembrane</keyword>
<dbReference type="InterPro" id="IPR050367">
    <property type="entry name" value="APC_superfamily"/>
</dbReference>
<feature type="transmembrane region" description="Helical" evidence="6">
    <location>
        <begin position="373"/>
        <end position="395"/>
    </location>
</feature>
<proteinExistence type="predicted"/>
<evidence type="ECO:0000256" key="5">
    <source>
        <dbReference type="ARBA" id="ARBA00023136"/>
    </source>
</evidence>
<comment type="subcellular location">
    <subcellularLocation>
        <location evidence="1">Cell membrane</location>
        <topology evidence="1">Multi-pass membrane protein</topology>
    </subcellularLocation>
</comment>
<evidence type="ECO:0000256" key="2">
    <source>
        <dbReference type="ARBA" id="ARBA00022475"/>
    </source>
</evidence>
<feature type="transmembrane region" description="Helical" evidence="6">
    <location>
        <begin position="407"/>
        <end position="425"/>
    </location>
</feature>
<dbReference type="RefSeq" id="WP_205132438.1">
    <property type="nucleotide sequence ID" value="NZ_JACSNT010000001.1"/>
</dbReference>
<feature type="transmembrane region" description="Helical" evidence="6">
    <location>
        <begin position="48"/>
        <end position="72"/>
    </location>
</feature>
<evidence type="ECO:0000313" key="8">
    <source>
        <dbReference type="Proteomes" id="UP000729290"/>
    </source>
</evidence>
<keyword evidence="2" id="KW-1003">Cell membrane</keyword>
<gene>
    <name evidence="7" type="ORF">H9X83_00535</name>
</gene>
<dbReference type="Pfam" id="PF13520">
    <property type="entry name" value="AA_permease_2"/>
    <property type="match status" value="1"/>
</dbReference>
<accession>A0ABS2G845</accession>
<dbReference type="PANTHER" id="PTHR42770:SF7">
    <property type="entry name" value="MEMBRANE PROTEIN"/>
    <property type="match status" value="1"/>
</dbReference>
<reference evidence="7 8" key="1">
    <citation type="journal article" date="2021" name="Sci. Rep.">
        <title>The distribution of antibiotic resistance genes in chicken gut microbiota commensals.</title>
        <authorList>
            <person name="Juricova H."/>
            <person name="Matiasovicova J."/>
            <person name="Kubasova T."/>
            <person name="Cejkova D."/>
            <person name="Rychlik I."/>
        </authorList>
    </citation>
    <scope>NUCLEOTIDE SEQUENCE [LARGE SCALE GENOMIC DNA]</scope>
    <source>
        <strain evidence="7 8">An431b</strain>
    </source>
</reference>
<dbReference type="PANTHER" id="PTHR42770">
    <property type="entry name" value="AMINO ACID TRANSPORTER-RELATED"/>
    <property type="match status" value="1"/>
</dbReference>
<evidence type="ECO:0000313" key="7">
    <source>
        <dbReference type="EMBL" id="MBM6876649.1"/>
    </source>
</evidence>
<feature type="transmembrane region" description="Helical" evidence="6">
    <location>
        <begin position="20"/>
        <end position="42"/>
    </location>
</feature>
<keyword evidence="5 6" id="KW-0472">Membrane</keyword>
<organism evidence="7 8">
    <name type="scientific">Anaerotignum lactatifermentans</name>
    <dbReference type="NCBI Taxonomy" id="160404"/>
    <lineage>
        <taxon>Bacteria</taxon>
        <taxon>Bacillati</taxon>
        <taxon>Bacillota</taxon>
        <taxon>Clostridia</taxon>
        <taxon>Lachnospirales</taxon>
        <taxon>Anaerotignaceae</taxon>
        <taxon>Anaerotignum</taxon>
    </lineage>
</organism>
<evidence type="ECO:0000256" key="6">
    <source>
        <dbReference type="SAM" id="Phobius"/>
    </source>
</evidence>
<feature type="transmembrane region" description="Helical" evidence="6">
    <location>
        <begin position="351"/>
        <end position="367"/>
    </location>
</feature>
<comment type="caution">
    <text evidence="7">The sequence shown here is derived from an EMBL/GenBank/DDBJ whole genome shotgun (WGS) entry which is preliminary data.</text>
</comment>
<evidence type="ECO:0000256" key="1">
    <source>
        <dbReference type="ARBA" id="ARBA00004651"/>
    </source>
</evidence>
<sequence length="482" mass="52270">MSGKQQQEGAFKKDLRKIDIWALALGAIIGWGCFVMPGTNFLPKAGPIGSIVGLMLGACIICIISISYGYMIRKFPLSGGEFVYADSAFGKKHAFVCGWMIVLAYWSLIPLNSTALAMVSRYIIPGSPFQVGYLYTIAGWDVYLGEIALAYAFIIGLGIVNIKGVKSAGWFQTLVAVALFGSVMFVLIGVLLTKPDFSNLQPHFLSTEEGGSKFAQIMAIVAFTPYCFVGFDCIPQAAEEYSFSHKAALGLMITAILIGGIIYSAVVFVTSVVEPWQTMLASNPDWATGEMILESIGYIGVFFIGLAMLCAVVASINGFYLASSRLLYSMSYADALPEKFAHLSPQGTPKTGIIFMMVLALIAPWFGRQVLTWIVDMTCVGAGMGFTYTCAAAAVVAKRDGETKQMWISILGVAVASVFLIITFVPGMPGFLSVPSFIILGVWVVIGIIFYFSIKQRYINGKWKGVSVEQILYSKMKEEGKI</sequence>
<name>A0ABS2G845_9FIRM</name>
<dbReference type="Proteomes" id="UP000729290">
    <property type="component" value="Unassembled WGS sequence"/>
</dbReference>
<dbReference type="Gene3D" id="1.20.1740.10">
    <property type="entry name" value="Amino acid/polyamine transporter I"/>
    <property type="match status" value="1"/>
</dbReference>
<feature type="transmembrane region" description="Helical" evidence="6">
    <location>
        <begin position="174"/>
        <end position="194"/>
    </location>
</feature>